<accession>A0ABY4EMM3</accession>
<feature type="transmembrane region" description="Helical" evidence="7">
    <location>
        <begin position="234"/>
        <end position="260"/>
    </location>
</feature>
<dbReference type="SUPFAM" id="SSF161098">
    <property type="entry name" value="MetI-like"/>
    <property type="match status" value="1"/>
</dbReference>
<proteinExistence type="inferred from homology"/>
<comment type="subcellular location">
    <subcellularLocation>
        <location evidence="1 7">Cell membrane</location>
        <topology evidence="1 7">Multi-pass membrane protein</topology>
    </subcellularLocation>
</comment>
<keyword evidence="3" id="KW-1003">Cell membrane</keyword>
<evidence type="ECO:0000256" key="1">
    <source>
        <dbReference type="ARBA" id="ARBA00004651"/>
    </source>
</evidence>
<evidence type="ECO:0000259" key="8">
    <source>
        <dbReference type="PROSITE" id="PS50928"/>
    </source>
</evidence>
<comment type="similarity">
    <text evidence="7">Belongs to the binding-protein-dependent transport system permease family.</text>
</comment>
<keyword evidence="4 7" id="KW-0812">Transmembrane</keyword>
<dbReference type="RefSeq" id="WP_244712140.1">
    <property type="nucleotide sequence ID" value="NZ_CP095073.1"/>
</dbReference>
<dbReference type="EMBL" id="CP095073">
    <property type="protein sequence ID" value="UOQ45424.1"/>
    <property type="molecule type" value="Genomic_DNA"/>
</dbReference>
<feature type="transmembrane region" description="Helical" evidence="7">
    <location>
        <begin position="23"/>
        <end position="48"/>
    </location>
</feature>
<evidence type="ECO:0000313" key="9">
    <source>
        <dbReference type="EMBL" id="UOQ45424.1"/>
    </source>
</evidence>
<protein>
    <submittedName>
        <fullName evidence="9">Sugar ABC transporter permease</fullName>
    </submittedName>
</protein>
<feature type="transmembrane region" description="Helical" evidence="7">
    <location>
        <begin position="280"/>
        <end position="304"/>
    </location>
</feature>
<feature type="transmembrane region" description="Helical" evidence="7">
    <location>
        <begin position="126"/>
        <end position="147"/>
    </location>
</feature>
<evidence type="ECO:0000256" key="2">
    <source>
        <dbReference type="ARBA" id="ARBA00022448"/>
    </source>
</evidence>
<evidence type="ECO:0000256" key="6">
    <source>
        <dbReference type="ARBA" id="ARBA00023136"/>
    </source>
</evidence>
<evidence type="ECO:0000313" key="10">
    <source>
        <dbReference type="Proteomes" id="UP000831787"/>
    </source>
</evidence>
<keyword evidence="10" id="KW-1185">Reference proteome</keyword>
<gene>
    <name evidence="9" type="ORF">MUN89_05615</name>
</gene>
<dbReference type="InterPro" id="IPR035906">
    <property type="entry name" value="MetI-like_sf"/>
</dbReference>
<dbReference type="Proteomes" id="UP000831787">
    <property type="component" value="Chromosome"/>
</dbReference>
<dbReference type="PANTHER" id="PTHR43005">
    <property type="entry name" value="BLR7065 PROTEIN"/>
    <property type="match status" value="1"/>
</dbReference>
<organism evidence="9 10">
    <name type="scientific">Halobacillus salinarum</name>
    <dbReference type="NCBI Taxonomy" id="2932257"/>
    <lineage>
        <taxon>Bacteria</taxon>
        <taxon>Bacillati</taxon>
        <taxon>Bacillota</taxon>
        <taxon>Bacilli</taxon>
        <taxon>Bacillales</taxon>
        <taxon>Bacillaceae</taxon>
        <taxon>Halobacillus</taxon>
    </lineage>
</organism>
<sequence>MDQPLSRRSSIVEKKQRKKRKSFWFSSRVLFVLPAMIYLIAIFLYPIYRTIMMGFQDYSISSIGSGSSPFIGLENYIHLFTQPLMWQVFMNTLYFVLGSIVFQVTIGMALAVFFTKKFPLNSLIRGLLLVPWLLPLIVSGTAFRWILDQSHGVLNWVLMKLHFISEPIGWLVSPDTSLLSTIITNIWVGIPFSMVILYSGLKDIPNELYEAGAIDGCSAWQKFWYITLPSLKPVLAIVLTLALIYTLKVFDIVMILTGGGPANSSQILSTWSYDLSFQQLSFGEGAAVSNIMILISLVFCFFYVKATKE</sequence>
<reference evidence="9 10" key="1">
    <citation type="submission" date="2022-04" db="EMBL/GenBank/DDBJ databases">
        <title>Halobacillus sp. isolated from saltern.</title>
        <authorList>
            <person name="Won M."/>
            <person name="Lee C.-M."/>
            <person name="Woen H.-Y."/>
            <person name="Kwon S.-W."/>
        </authorList>
    </citation>
    <scope>NUCLEOTIDE SEQUENCE [LARGE SCALE GENOMIC DNA]</scope>
    <source>
        <strain evidence="9 10">SSBR10-3</strain>
    </source>
</reference>
<feature type="domain" description="ABC transmembrane type-1" evidence="8">
    <location>
        <begin position="89"/>
        <end position="303"/>
    </location>
</feature>
<evidence type="ECO:0000256" key="7">
    <source>
        <dbReference type="RuleBase" id="RU363032"/>
    </source>
</evidence>
<dbReference type="InterPro" id="IPR000515">
    <property type="entry name" value="MetI-like"/>
</dbReference>
<keyword evidence="5 7" id="KW-1133">Transmembrane helix</keyword>
<keyword evidence="2 7" id="KW-0813">Transport</keyword>
<dbReference type="CDD" id="cd06261">
    <property type="entry name" value="TM_PBP2"/>
    <property type="match status" value="1"/>
</dbReference>
<feature type="transmembrane region" description="Helical" evidence="7">
    <location>
        <begin position="178"/>
        <end position="198"/>
    </location>
</feature>
<feature type="transmembrane region" description="Helical" evidence="7">
    <location>
        <begin position="93"/>
        <end position="114"/>
    </location>
</feature>
<dbReference type="Pfam" id="PF00528">
    <property type="entry name" value="BPD_transp_1"/>
    <property type="match status" value="1"/>
</dbReference>
<evidence type="ECO:0000256" key="5">
    <source>
        <dbReference type="ARBA" id="ARBA00022989"/>
    </source>
</evidence>
<evidence type="ECO:0000256" key="4">
    <source>
        <dbReference type="ARBA" id="ARBA00022692"/>
    </source>
</evidence>
<dbReference type="PANTHER" id="PTHR43005:SF1">
    <property type="entry name" value="SPERMIDINE_PUTRESCINE TRANSPORT SYSTEM PERMEASE PROTEIN"/>
    <property type="match status" value="1"/>
</dbReference>
<name>A0ABY4EMM3_9BACI</name>
<dbReference type="SUPFAM" id="SSF160964">
    <property type="entry name" value="MalF N-terminal region-like"/>
    <property type="match status" value="1"/>
</dbReference>
<keyword evidence="6 7" id="KW-0472">Membrane</keyword>
<dbReference type="Gene3D" id="1.10.3720.10">
    <property type="entry name" value="MetI-like"/>
    <property type="match status" value="1"/>
</dbReference>
<evidence type="ECO:0000256" key="3">
    <source>
        <dbReference type="ARBA" id="ARBA00022475"/>
    </source>
</evidence>
<dbReference type="PROSITE" id="PS50928">
    <property type="entry name" value="ABC_TM1"/>
    <property type="match status" value="1"/>
</dbReference>